<dbReference type="EMBL" id="JAMPLM010000001">
    <property type="protein sequence ID" value="MEP1056999.1"/>
    <property type="molecule type" value="Genomic_DNA"/>
</dbReference>
<keyword evidence="5" id="KW-0418">Kinase</keyword>
<dbReference type="InterPro" id="IPR007890">
    <property type="entry name" value="CHASE2"/>
</dbReference>
<evidence type="ECO:0000256" key="6">
    <source>
        <dbReference type="ARBA" id="ARBA00022840"/>
    </source>
</evidence>
<evidence type="ECO:0000313" key="12">
    <source>
        <dbReference type="EMBL" id="MEP1056999.1"/>
    </source>
</evidence>
<feature type="transmembrane region" description="Helical" evidence="10">
    <location>
        <begin position="708"/>
        <end position="729"/>
    </location>
</feature>
<dbReference type="Gene3D" id="1.10.510.10">
    <property type="entry name" value="Transferase(Phosphotransferase) domain 1"/>
    <property type="match status" value="1"/>
</dbReference>
<evidence type="ECO:0000259" key="11">
    <source>
        <dbReference type="PROSITE" id="PS50011"/>
    </source>
</evidence>
<feature type="domain" description="Protein kinase" evidence="11">
    <location>
        <begin position="10"/>
        <end position="275"/>
    </location>
</feature>
<dbReference type="InterPro" id="IPR017441">
    <property type="entry name" value="Protein_kinase_ATP_BS"/>
</dbReference>
<evidence type="ECO:0000256" key="4">
    <source>
        <dbReference type="ARBA" id="ARBA00022741"/>
    </source>
</evidence>
<dbReference type="SMART" id="SM01080">
    <property type="entry name" value="CHASE2"/>
    <property type="match status" value="1"/>
</dbReference>
<protein>
    <recommendedName>
        <fullName evidence="1">non-specific serine/threonine protein kinase</fullName>
        <ecNumber evidence="1">2.7.11.1</ecNumber>
    </recommendedName>
</protein>
<keyword evidence="13" id="KW-1185">Reference proteome</keyword>
<dbReference type="Pfam" id="PF00069">
    <property type="entry name" value="Pkinase"/>
    <property type="match status" value="1"/>
</dbReference>
<dbReference type="InterPro" id="IPR000719">
    <property type="entry name" value="Prot_kinase_dom"/>
</dbReference>
<feature type="binding site" evidence="9">
    <location>
        <position position="41"/>
    </location>
    <ligand>
        <name>ATP</name>
        <dbReference type="ChEBI" id="CHEBI:30616"/>
    </ligand>
</feature>
<keyword evidence="4 9" id="KW-0547">Nucleotide-binding</keyword>
<keyword evidence="10" id="KW-1133">Transmembrane helix</keyword>
<keyword evidence="10" id="KW-0472">Membrane</keyword>
<feature type="transmembrane region" description="Helical" evidence="10">
    <location>
        <begin position="655"/>
        <end position="675"/>
    </location>
</feature>
<dbReference type="CDD" id="cd14014">
    <property type="entry name" value="STKc_PknB_like"/>
    <property type="match status" value="1"/>
</dbReference>
<gene>
    <name evidence="12" type="ORF">NDI38_01025</name>
</gene>
<dbReference type="PROSITE" id="PS00107">
    <property type="entry name" value="PROTEIN_KINASE_ATP"/>
    <property type="match status" value="1"/>
</dbReference>
<comment type="catalytic activity">
    <reaction evidence="8">
        <text>L-seryl-[protein] + ATP = O-phospho-L-seryl-[protein] + ADP + H(+)</text>
        <dbReference type="Rhea" id="RHEA:17989"/>
        <dbReference type="Rhea" id="RHEA-COMP:9863"/>
        <dbReference type="Rhea" id="RHEA-COMP:11604"/>
        <dbReference type="ChEBI" id="CHEBI:15378"/>
        <dbReference type="ChEBI" id="CHEBI:29999"/>
        <dbReference type="ChEBI" id="CHEBI:30616"/>
        <dbReference type="ChEBI" id="CHEBI:83421"/>
        <dbReference type="ChEBI" id="CHEBI:456216"/>
        <dbReference type="EC" id="2.7.11.1"/>
    </reaction>
</comment>
<dbReference type="PANTHER" id="PTHR24363">
    <property type="entry name" value="SERINE/THREONINE PROTEIN KINASE"/>
    <property type="match status" value="1"/>
</dbReference>
<evidence type="ECO:0000256" key="1">
    <source>
        <dbReference type="ARBA" id="ARBA00012513"/>
    </source>
</evidence>
<keyword evidence="6 9" id="KW-0067">ATP-binding</keyword>
<name>A0ABV0KF76_9CYAN</name>
<evidence type="ECO:0000313" key="13">
    <source>
        <dbReference type="Proteomes" id="UP001476950"/>
    </source>
</evidence>
<dbReference type="Pfam" id="PF05226">
    <property type="entry name" value="CHASE2"/>
    <property type="match status" value="1"/>
</dbReference>
<dbReference type="InterPro" id="IPR011009">
    <property type="entry name" value="Kinase-like_dom_sf"/>
</dbReference>
<accession>A0ABV0KF76</accession>
<sequence>MMGTLLNGRFRIIQVLGSGGFGQTYIAEDILQPDRPQCVIKHFKPAYQEPGFLQIARRLFATEVETLRKLGSHDQIPTLLADFEENEEFYLAQEYVEGQPLSDELAAAKRLEEATVTALLRDVLQVLTFVHQNNVIHRDIKPGNLIRRQRDGKFVLIDFGAVKEIQTQITSMVPGQTELTVGIGTHGYGPSEQMMGKPRYNSDLYALGMTAITALTGLQPFQLPTHPETGEAIWCDQAQVSPGLAAILTKMTRYHFSQRYQTAQSALYALDHPTEIVADDTQLPMTLSTYLPTEVLNRALDRASQPQTDQLALTHSQPLSESVLGVDNRPRGKLARVAVGIASFAVTGLILGLRQLGWLQPLELAAYDRLVQVSPDPGLDHRLLVVGITEADIAAQKRFPVADHTLAQAITTLQTAKPRVIGLDLLRDIPQPPGRTEFLAAINAPNVIAITNLGSAATPAAPAPPGVPLDRIGFNDFVLDPGDVLRRNLLFADSAVNHTATVDKRPTTFYSFSLRLALTYLANQKLSLQPRSNDPGLFQLGKTQFSPLESQAGGYQAIDARGYQVLLKYRGRAIARQVSLSDILNGKVQPDWVKDKVVLIGTTAPSGKDLFSTPYSAASDETPRMAGVLLHAQMVSQLLDAALEGRSLFWFWSEWVEALWIAVWAAIGGALAWYIRQPMVLALSGTLLLLSLAVIVFSLFLQQGWIPLIAPAFAATATGGLVIAYRGYWSQPSDKVGRS</sequence>
<comment type="caution">
    <text evidence="12">The sequence shown here is derived from an EMBL/GenBank/DDBJ whole genome shotgun (WGS) entry which is preliminary data.</text>
</comment>
<dbReference type="Proteomes" id="UP001476950">
    <property type="component" value="Unassembled WGS sequence"/>
</dbReference>
<dbReference type="SUPFAM" id="SSF56112">
    <property type="entry name" value="Protein kinase-like (PK-like)"/>
    <property type="match status" value="1"/>
</dbReference>
<organism evidence="12 13">
    <name type="scientific">Stenomitos frigidus AS-A4</name>
    <dbReference type="NCBI Taxonomy" id="2933935"/>
    <lineage>
        <taxon>Bacteria</taxon>
        <taxon>Bacillati</taxon>
        <taxon>Cyanobacteriota</taxon>
        <taxon>Cyanophyceae</taxon>
        <taxon>Leptolyngbyales</taxon>
        <taxon>Leptolyngbyaceae</taxon>
        <taxon>Stenomitos</taxon>
    </lineage>
</organism>
<dbReference type="EC" id="2.7.11.1" evidence="1"/>
<evidence type="ECO:0000256" key="7">
    <source>
        <dbReference type="ARBA" id="ARBA00047899"/>
    </source>
</evidence>
<evidence type="ECO:0000256" key="2">
    <source>
        <dbReference type="ARBA" id="ARBA00022527"/>
    </source>
</evidence>
<proteinExistence type="predicted"/>
<evidence type="ECO:0000256" key="3">
    <source>
        <dbReference type="ARBA" id="ARBA00022679"/>
    </source>
</evidence>
<dbReference type="RefSeq" id="WP_190453554.1">
    <property type="nucleotide sequence ID" value="NZ_JAMPLM010000001.1"/>
</dbReference>
<feature type="transmembrane region" description="Helical" evidence="10">
    <location>
        <begin position="681"/>
        <end position="701"/>
    </location>
</feature>
<evidence type="ECO:0000256" key="5">
    <source>
        <dbReference type="ARBA" id="ARBA00022777"/>
    </source>
</evidence>
<keyword evidence="3" id="KW-0808">Transferase</keyword>
<reference evidence="12 13" key="1">
    <citation type="submission" date="2022-04" db="EMBL/GenBank/DDBJ databases">
        <title>Positive selection, recombination, and allopatry shape intraspecific diversity of widespread and dominant cyanobacteria.</title>
        <authorList>
            <person name="Wei J."/>
            <person name="Shu W."/>
            <person name="Hu C."/>
        </authorList>
    </citation>
    <scope>NUCLEOTIDE SEQUENCE [LARGE SCALE GENOMIC DNA]</scope>
    <source>
        <strain evidence="12 13">AS-A4</strain>
    </source>
</reference>
<evidence type="ECO:0000256" key="8">
    <source>
        <dbReference type="ARBA" id="ARBA00048679"/>
    </source>
</evidence>
<keyword evidence="10" id="KW-0812">Transmembrane</keyword>
<dbReference type="SMART" id="SM00220">
    <property type="entry name" value="S_TKc"/>
    <property type="match status" value="1"/>
</dbReference>
<evidence type="ECO:0000256" key="10">
    <source>
        <dbReference type="SAM" id="Phobius"/>
    </source>
</evidence>
<dbReference type="PROSITE" id="PS50011">
    <property type="entry name" value="PROTEIN_KINASE_DOM"/>
    <property type="match status" value="1"/>
</dbReference>
<keyword evidence="2" id="KW-0723">Serine/threonine-protein kinase</keyword>
<comment type="catalytic activity">
    <reaction evidence="7">
        <text>L-threonyl-[protein] + ATP = O-phospho-L-threonyl-[protein] + ADP + H(+)</text>
        <dbReference type="Rhea" id="RHEA:46608"/>
        <dbReference type="Rhea" id="RHEA-COMP:11060"/>
        <dbReference type="Rhea" id="RHEA-COMP:11605"/>
        <dbReference type="ChEBI" id="CHEBI:15378"/>
        <dbReference type="ChEBI" id="CHEBI:30013"/>
        <dbReference type="ChEBI" id="CHEBI:30616"/>
        <dbReference type="ChEBI" id="CHEBI:61977"/>
        <dbReference type="ChEBI" id="CHEBI:456216"/>
        <dbReference type="EC" id="2.7.11.1"/>
    </reaction>
</comment>
<evidence type="ECO:0000256" key="9">
    <source>
        <dbReference type="PROSITE-ProRule" id="PRU10141"/>
    </source>
</evidence>
<dbReference type="PANTHER" id="PTHR24363:SF0">
    <property type="entry name" value="SERINE_THREONINE KINASE LIKE DOMAIN CONTAINING 1"/>
    <property type="match status" value="1"/>
</dbReference>